<keyword evidence="3" id="KW-1185">Reference proteome</keyword>
<dbReference type="Proteomes" id="UP000326799">
    <property type="component" value="Unassembled WGS sequence"/>
</dbReference>
<evidence type="ECO:0000313" key="3">
    <source>
        <dbReference type="Proteomes" id="UP000326799"/>
    </source>
</evidence>
<evidence type="ECO:0000313" key="2">
    <source>
        <dbReference type="EMBL" id="KAB8223789.1"/>
    </source>
</evidence>
<organism evidence="2 3">
    <name type="scientific">Aspergillus novoparasiticus</name>
    <dbReference type="NCBI Taxonomy" id="986946"/>
    <lineage>
        <taxon>Eukaryota</taxon>
        <taxon>Fungi</taxon>
        <taxon>Dikarya</taxon>
        <taxon>Ascomycota</taxon>
        <taxon>Pezizomycotina</taxon>
        <taxon>Eurotiomycetes</taxon>
        <taxon>Eurotiomycetidae</taxon>
        <taxon>Eurotiales</taxon>
        <taxon>Aspergillaceae</taxon>
        <taxon>Aspergillus</taxon>
        <taxon>Aspergillus subgen. Circumdati</taxon>
    </lineage>
</organism>
<sequence length="110" mass="13104">MRRDAVNLVKIMASWIEYSLQCVDVLCNSVRSHNEAKIIFFCLLLVFSSIHTRIIEKHYRILERIRMNNLWSWERSSARRTTEASIKWRLQQILPSKTCPDSRILETSHD</sequence>
<proteinExistence type="predicted"/>
<keyword evidence="1" id="KW-0472">Membrane</keyword>
<accession>A0A5N6F2R3</accession>
<feature type="transmembrane region" description="Helical" evidence="1">
    <location>
        <begin position="38"/>
        <end position="55"/>
    </location>
</feature>
<gene>
    <name evidence="2" type="ORF">BDV33DRAFT_24107</name>
</gene>
<name>A0A5N6F2R3_9EURO</name>
<keyword evidence="1" id="KW-0812">Transmembrane</keyword>
<evidence type="ECO:0000256" key="1">
    <source>
        <dbReference type="SAM" id="Phobius"/>
    </source>
</evidence>
<reference evidence="2 3" key="1">
    <citation type="submission" date="2019-04" db="EMBL/GenBank/DDBJ databases">
        <title>Fungal friends and foes A comparative genomics study of 23 Aspergillus species from section Flavi.</title>
        <authorList>
            <consortium name="DOE Joint Genome Institute"/>
            <person name="Kjaerbolling I."/>
            <person name="Vesth T.C."/>
            <person name="Frisvad J.C."/>
            <person name="Nybo J.L."/>
            <person name="Theobald S."/>
            <person name="Kildgaard S."/>
            <person name="Petersen T.I."/>
            <person name="Kuo A."/>
            <person name="Sato A."/>
            <person name="Lyhne E.K."/>
            <person name="Kogle M.E."/>
            <person name="Wiebenga A."/>
            <person name="Kun R.S."/>
            <person name="Lubbers R.J."/>
            <person name="Makela M.R."/>
            <person name="Barry K."/>
            <person name="Chovatia M."/>
            <person name="Clum A."/>
            <person name="Daum C."/>
            <person name="Haridas S."/>
            <person name="He G."/>
            <person name="LaButti K."/>
            <person name="Lipzen A."/>
            <person name="Mondo S."/>
            <person name="Pangilinan J."/>
            <person name="Riley R."/>
            <person name="Salamov A."/>
            <person name="Simmons B.A."/>
            <person name="Magnuson J.K."/>
            <person name="Henrissat B."/>
            <person name="Mortensen U.H."/>
            <person name="Larsen T.O."/>
            <person name="De vries R.P."/>
            <person name="Grigoriev I.V."/>
            <person name="Machida M."/>
            <person name="Baker S.E."/>
            <person name="Andersen M.R."/>
        </authorList>
    </citation>
    <scope>NUCLEOTIDE SEQUENCE [LARGE SCALE GENOMIC DNA]</scope>
    <source>
        <strain evidence="2 3">CBS 126849</strain>
    </source>
</reference>
<dbReference type="AlphaFoldDB" id="A0A5N6F2R3"/>
<protein>
    <submittedName>
        <fullName evidence="2">Uncharacterized protein</fullName>
    </submittedName>
</protein>
<dbReference type="EMBL" id="ML733403">
    <property type="protein sequence ID" value="KAB8223789.1"/>
    <property type="molecule type" value="Genomic_DNA"/>
</dbReference>
<keyword evidence="1" id="KW-1133">Transmembrane helix</keyword>